<dbReference type="AlphaFoldDB" id="A0A0R0B371"/>
<gene>
    <name evidence="2" type="ORF">ARC23_07910</name>
</gene>
<name>A0A0R0B371_9GAMM</name>
<dbReference type="InterPro" id="IPR025285">
    <property type="entry name" value="DUF4145"/>
</dbReference>
<evidence type="ECO:0000313" key="2">
    <source>
        <dbReference type="EMBL" id="KRG51631.1"/>
    </source>
</evidence>
<proteinExistence type="predicted"/>
<feature type="domain" description="DUF4145" evidence="1">
    <location>
        <begin position="89"/>
        <end position="174"/>
    </location>
</feature>
<dbReference type="EMBL" id="LLXV01000021">
    <property type="protein sequence ID" value="KRG51631.1"/>
    <property type="molecule type" value="Genomic_DNA"/>
</dbReference>
<evidence type="ECO:0000313" key="3">
    <source>
        <dbReference type="Proteomes" id="UP000051757"/>
    </source>
</evidence>
<dbReference type="Proteomes" id="UP000051757">
    <property type="component" value="Unassembled WGS sequence"/>
</dbReference>
<dbReference type="Pfam" id="PF13643">
    <property type="entry name" value="DUF4145"/>
    <property type="match status" value="1"/>
</dbReference>
<reference evidence="2 3" key="1">
    <citation type="journal article" date="2016" name="Front. Microbiol.">
        <title>Genome Sequence of Type Strains of Genus Stenotrophomonas.</title>
        <authorList>
            <person name="Patil P.P."/>
            <person name="Midha S."/>
            <person name="Kumar S."/>
            <person name="Patil P.B."/>
        </authorList>
    </citation>
    <scope>NUCLEOTIDE SEQUENCE [LARGE SCALE GENOMIC DNA]</scope>
    <source>
        <strain evidence="2 3">LMG 978</strain>
    </source>
</reference>
<comment type="caution">
    <text evidence="2">The sequence shown here is derived from an EMBL/GenBank/DDBJ whole genome shotgun (WGS) entry which is preliminary data.</text>
</comment>
<organism evidence="2 3">
    <name type="scientific">Stenotrophomonas beteli</name>
    <dbReference type="NCBI Taxonomy" id="3384461"/>
    <lineage>
        <taxon>Bacteria</taxon>
        <taxon>Pseudomonadati</taxon>
        <taxon>Pseudomonadota</taxon>
        <taxon>Gammaproteobacteria</taxon>
        <taxon>Lysobacterales</taxon>
        <taxon>Lysobacteraceae</taxon>
        <taxon>Stenotrophomonas</taxon>
        <taxon>Stenotrophomonas maltophilia group</taxon>
    </lineage>
</organism>
<protein>
    <recommendedName>
        <fullName evidence="1">DUF4145 domain-containing protein</fullName>
    </recommendedName>
</protein>
<keyword evidence="3" id="KW-1185">Reference proteome</keyword>
<evidence type="ECO:0000259" key="1">
    <source>
        <dbReference type="Pfam" id="PF13643"/>
    </source>
</evidence>
<accession>A0A0R0B371</accession>
<sequence>MIHEHTEQGEVPDDIALNWTHEYQTVRCLGCGTVAFRMATGTNENVAEVRQGEWEYVPDVEIFPTPNLGRAALESSHLLPTKVERIYTETLACLNASNPVLSGIGIRAIVETVCKDQGAVGRDLYHKINDLKDRRGLTDAGAAILHNLRVLGNNAAHEVAPHSVEELTLALEVIDHLLLGVYVLPKLAKRTYGSEEDEDESEPQPQEPV</sequence>